<keyword evidence="2" id="KW-1185">Reference proteome</keyword>
<dbReference type="InterPro" id="IPR004320">
    <property type="entry name" value="BPS1_pln"/>
</dbReference>
<accession>A0AAD4XFG7</accession>
<proteinExistence type="predicted"/>
<organism evidence="1 2">
    <name type="scientific">Papaver atlanticum</name>
    <dbReference type="NCBI Taxonomy" id="357466"/>
    <lineage>
        <taxon>Eukaryota</taxon>
        <taxon>Viridiplantae</taxon>
        <taxon>Streptophyta</taxon>
        <taxon>Embryophyta</taxon>
        <taxon>Tracheophyta</taxon>
        <taxon>Spermatophyta</taxon>
        <taxon>Magnoliopsida</taxon>
        <taxon>Ranunculales</taxon>
        <taxon>Papaveraceae</taxon>
        <taxon>Papaveroideae</taxon>
        <taxon>Papaver</taxon>
    </lineage>
</organism>
<dbReference type="AlphaFoldDB" id="A0AAD4XFG7"/>
<dbReference type="Proteomes" id="UP001202328">
    <property type="component" value="Unassembled WGS sequence"/>
</dbReference>
<evidence type="ECO:0000313" key="1">
    <source>
        <dbReference type="EMBL" id="KAI3908178.1"/>
    </source>
</evidence>
<dbReference type="PANTHER" id="PTHR33070">
    <property type="entry name" value="OS06G0725500 PROTEIN"/>
    <property type="match status" value="1"/>
</dbReference>
<gene>
    <name evidence="1" type="ORF">MKW98_029479</name>
</gene>
<dbReference type="GO" id="GO:0048367">
    <property type="term" value="P:shoot system development"/>
    <property type="evidence" value="ECO:0007669"/>
    <property type="project" value="InterPro"/>
</dbReference>
<protein>
    <submittedName>
        <fullName evidence="1">Uncharacterized protein</fullName>
    </submittedName>
</protein>
<comment type="caution">
    <text evidence="1">The sequence shown here is derived from an EMBL/GenBank/DDBJ whole genome shotgun (WGS) entry which is preliminary data.</text>
</comment>
<evidence type="ECO:0000313" key="2">
    <source>
        <dbReference type="Proteomes" id="UP001202328"/>
    </source>
</evidence>
<dbReference type="GO" id="GO:0048364">
    <property type="term" value="P:root development"/>
    <property type="evidence" value="ECO:0007669"/>
    <property type="project" value="InterPro"/>
</dbReference>
<dbReference type="EMBL" id="JAJJMB010010520">
    <property type="protein sequence ID" value="KAI3908178.1"/>
    <property type="molecule type" value="Genomic_DNA"/>
</dbReference>
<name>A0AAD4XFG7_9MAGN</name>
<dbReference type="PANTHER" id="PTHR33070:SF120">
    <property type="entry name" value="EXPRESSED PROTEIN"/>
    <property type="match status" value="1"/>
</dbReference>
<reference evidence="1" key="1">
    <citation type="submission" date="2022-04" db="EMBL/GenBank/DDBJ databases">
        <title>A functionally conserved STORR gene fusion in Papaver species that diverged 16.8 million years ago.</title>
        <authorList>
            <person name="Catania T."/>
        </authorList>
    </citation>
    <scope>NUCLEOTIDE SEQUENCE</scope>
    <source>
        <strain evidence="1">S-188037</strain>
    </source>
</reference>
<dbReference type="Pfam" id="PF03087">
    <property type="entry name" value="BPS1"/>
    <property type="match status" value="3"/>
</dbReference>
<sequence length="659" mass="72694">MSSSNKTFHARSISLPTRSNPLAAAVEAQLCKLRSSDITSSISNILVSLKDLYACVEDFLSTADGKCLDAVLDRSVMLLDVCGTIKDVCSQMKQSNEFDAYMSSRKKVCKVIQKCFSDIKKNTNKNSDPVADVLTEVEAITFVVFESVLSFLSSPKQRSLVSKLTTKIATQQVVNEVTKVDMLLKSKVTDAKEVQKPLAAIEVNLQELEDGLESVFSFPTRSNPLAAAVEAQLCKLRSSDLTSSISNNLVAFKDLYACVEDFLSTADGKCLDAVLDRSVMLLDVCGTIKDVCSQMKQSSQDLQSSIRRQSNEFDAYMSSRKKVRKVIQKCFSDIKKNTNKNGDPVADVLTKVEAITFVVFESVLSFLSSPKQRSLVSKLTTKSATQQVVNEVTKVDIVLESKVTDAKEVQKPLAALEMNLQELEDGLESVFSLPTRSNPLAAAVEAQLCKLRSSDLTSSISNKLVSLKDLYECVEDFLSTQDGKCLDAVLDRSVMLLDICGTIKDVSSQMKQSAQDLQSSIRRQSNEFDAYMSSRKKSCKVIQKCLSDIKKNTYKNNDLVTDVLAEVEAITFVVFESVLSFLSAPKQRSLVSKLTTKSATQQVVNEVTKVDMLLKSKVTDAKEVQKPLAAIEMNLQELEDGLESVFRCLIKNRVALLNQ</sequence>